<keyword evidence="10 14" id="KW-1133">Transmembrane helix</keyword>
<reference evidence="19" key="1">
    <citation type="journal article" date="2019" name="Int. J. Syst. Evol. Microbiol.">
        <title>The Global Catalogue of Microorganisms (GCM) 10K type strain sequencing project: providing services to taxonomists for standard genome sequencing and annotation.</title>
        <authorList>
            <consortium name="The Broad Institute Genomics Platform"/>
            <consortium name="The Broad Institute Genome Sequencing Center for Infectious Disease"/>
            <person name="Wu L."/>
            <person name="Ma J."/>
        </authorList>
    </citation>
    <scope>NUCLEOTIDE SEQUENCE [LARGE SCALE GENOMIC DNA]</scope>
    <source>
        <strain evidence="19">KCTC 42447</strain>
    </source>
</reference>
<accession>A0ABV7T735</accession>
<dbReference type="RefSeq" id="WP_386362513.1">
    <property type="nucleotide sequence ID" value="NZ_JBHRXZ010000016.1"/>
</dbReference>
<evidence type="ECO:0000313" key="18">
    <source>
        <dbReference type="EMBL" id="MFC3607416.1"/>
    </source>
</evidence>
<dbReference type="SMART" id="SM00448">
    <property type="entry name" value="REC"/>
    <property type="match status" value="1"/>
</dbReference>
<comment type="subcellular location">
    <subcellularLocation>
        <location evidence="2">Membrane</location>
        <topology evidence="2">Multi-pass membrane protein</topology>
    </subcellularLocation>
</comment>
<dbReference type="Gene3D" id="3.30.565.10">
    <property type="entry name" value="Histidine kinase-like ATPase, C-terminal domain"/>
    <property type="match status" value="1"/>
</dbReference>
<dbReference type="SUPFAM" id="SSF55874">
    <property type="entry name" value="ATPase domain of HSP90 chaperone/DNA topoisomerase II/histidine kinase"/>
    <property type="match status" value="1"/>
</dbReference>
<dbReference type="Pfam" id="PF00512">
    <property type="entry name" value="HisKA"/>
    <property type="match status" value="1"/>
</dbReference>
<keyword evidence="5" id="KW-0808">Transferase</keyword>
<dbReference type="CDD" id="cd18161">
    <property type="entry name" value="REC_hyHK_blue-like"/>
    <property type="match status" value="1"/>
</dbReference>
<feature type="domain" description="PAS" evidence="17">
    <location>
        <begin position="160"/>
        <end position="210"/>
    </location>
</feature>
<keyword evidence="12 14" id="KW-0472">Membrane</keyword>
<comment type="caution">
    <text evidence="18">The sequence shown here is derived from an EMBL/GenBank/DDBJ whole genome shotgun (WGS) entry which is preliminary data.</text>
</comment>
<feature type="transmembrane region" description="Helical" evidence="14">
    <location>
        <begin position="99"/>
        <end position="119"/>
    </location>
</feature>
<dbReference type="Pfam" id="PF08447">
    <property type="entry name" value="PAS_3"/>
    <property type="match status" value="1"/>
</dbReference>
<dbReference type="Pfam" id="PF02518">
    <property type="entry name" value="HATPase_c"/>
    <property type="match status" value="1"/>
</dbReference>
<evidence type="ECO:0000256" key="6">
    <source>
        <dbReference type="ARBA" id="ARBA00022692"/>
    </source>
</evidence>
<gene>
    <name evidence="18" type="ORF">ACFOMF_06465</name>
</gene>
<dbReference type="Gene3D" id="3.30.450.20">
    <property type="entry name" value="PAS domain"/>
    <property type="match status" value="1"/>
</dbReference>
<comment type="catalytic activity">
    <reaction evidence="1">
        <text>ATP + protein L-histidine = ADP + protein N-phospho-L-histidine.</text>
        <dbReference type="EC" id="2.7.13.3"/>
    </reaction>
</comment>
<evidence type="ECO:0000256" key="4">
    <source>
        <dbReference type="ARBA" id="ARBA00022553"/>
    </source>
</evidence>
<dbReference type="InterPro" id="IPR035965">
    <property type="entry name" value="PAS-like_dom_sf"/>
</dbReference>
<dbReference type="Proteomes" id="UP001595630">
    <property type="component" value="Unassembled WGS sequence"/>
</dbReference>
<dbReference type="InterPro" id="IPR011006">
    <property type="entry name" value="CheY-like_superfamily"/>
</dbReference>
<dbReference type="InterPro" id="IPR001789">
    <property type="entry name" value="Sig_transdc_resp-reg_receiver"/>
</dbReference>
<proteinExistence type="predicted"/>
<evidence type="ECO:0000256" key="14">
    <source>
        <dbReference type="SAM" id="Phobius"/>
    </source>
</evidence>
<dbReference type="InterPro" id="IPR025201">
    <property type="entry name" value="KdpD_TM"/>
</dbReference>
<dbReference type="InterPro" id="IPR003594">
    <property type="entry name" value="HATPase_dom"/>
</dbReference>
<dbReference type="Pfam" id="PF00072">
    <property type="entry name" value="Response_reg"/>
    <property type="match status" value="1"/>
</dbReference>
<keyword evidence="19" id="KW-1185">Reference proteome</keyword>
<dbReference type="Gene3D" id="1.10.287.130">
    <property type="match status" value="1"/>
</dbReference>
<dbReference type="Gene3D" id="1.20.120.620">
    <property type="entry name" value="Backbone structure of the membrane domain of e. Coli histidine kinase receptor kdpd"/>
    <property type="match status" value="1"/>
</dbReference>
<dbReference type="InterPro" id="IPR000014">
    <property type="entry name" value="PAS"/>
</dbReference>
<keyword evidence="8" id="KW-0418">Kinase</keyword>
<dbReference type="InterPro" id="IPR004358">
    <property type="entry name" value="Sig_transdc_His_kin-like_C"/>
</dbReference>
<organism evidence="18 19">
    <name type="scientific">Stutzerimonas tarimensis</name>
    <dbReference type="NCBI Taxonomy" id="1507735"/>
    <lineage>
        <taxon>Bacteria</taxon>
        <taxon>Pseudomonadati</taxon>
        <taxon>Pseudomonadota</taxon>
        <taxon>Gammaproteobacteria</taxon>
        <taxon>Pseudomonadales</taxon>
        <taxon>Pseudomonadaceae</taxon>
        <taxon>Stutzerimonas</taxon>
    </lineage>
</organism>
<dbReference type="CDD" id="cd00130">
    <property type="entry name" value="PAS"/>
    <property type="match status" value="1"/>
</dbReference>
<dbReference type="PROSITE" id="PS50110">
    <property type="entry name" value="RESPONSE_REGULATORY"/>
    <property type="match status" value="1"/>
</dbReference>
<keyword evidence="9 18" id="KW-0067">ATP-binding</keyword>
<evidence type="ECO:0000256" key="8">
    <source>
        <dbReference type="ARBA" id="ARBA00022777"/>
    </source>
</evidence>
<dbReference type="EC" id="2.7.13.3" evidence="3"/>
<dbReference type="GO" id="GO:0005524">
    <property type="term" value="F:ATP binding"/>
    <property type="evidence" value="ECO:0007669"/>
    <property type="project" value="UniProtKB-KW"/>
</dbReference>
<evidence type="ECO:0000256" key="3">
    <source>
        <dbReference type="ARBA" id="ARBA00012438"/>
    </source>
</evidence>
<feature type="domain" description="Response regulatory" evidence="16">
    <location>
        <begin position="526"/>
        <end position="642"/>
    </location>
</feature>
<evidence type="ECO:0000313" key="19">
    <source>
        <dbReference type="Proteomes" id="UP001595630"/>
    </source>
</evidence>
<dbReference type="NCBIfam" id="TIGR00229">
    <property type="entry name" value="sensory_box"/>
    <property type="match status" value="1"/>
</dbReference>
<dbReference type="InterPro" id="IPR036097">
    <property type="entry name" value="HisK_dim/P_sf"/>
</dbReference>
<name>A0ABV7T735_9GAMM</name>
<dbReference type="SUPFAM" id="SSF55785">
    <property type="entry name" value="PYP-like sensor domain (PAS domain)"/>
    <property type="match status" value="1"/>
</dbReference>
<dbReference type="PROSITE" id="PS50112">
    <property type="entry name" value="PAS"/>
    <property type="match status" value="1"/>
</dbReference>
<dbReference type="InterPro" id="IPR038318">
    <property type="entry name" value="KdpD_sf"/>
</dbReference>
<dbReference type="InterPro" id="IPR036890">
    <property type="entry name" value="HATPase_C_sf"/>
</dbReference>
<evidence type="ECO:0000259" key="17">
    <source>
        <dbReference type="PROSITE" id="PS50112"/>
    </source>
</evidence>
<dbReference type="PROSITE" id="PS50109">
    <property type="entry name" value="HIS_KIN"/>
    <property type="match status" value="1"/>
</dbReference>
<feature type="modified residue" description="4-aspartylphosphate" evidence="13">
    <location>
        <position position="576"/>
    </location>
</feature>
<dbReference type="SUPFAM" id="SSF52172">
    <property type="entry name" value="CheY-like"/>
    <property type="match status" value="1"/>
</dbReference>
<dbReference type="SMART" id="SM00091">
    <property type="entry name" value="PAS"/>
    <property type="match status" value="1"/>
</dbReference>
<dbReference type="Pfam" id="PF13493">
    <property type="entry name" value="DUF4118"/>
    <property type="match status" value="1"/>
</dbReference>
<dbReference type="SMART" id="SM00387">
    <property type="entry name" value="HATPase_c"/>
    <property type="match status" value="1"/>
</dbReference>
<dbReference type="InterPro" id="IPR003661">
    <property type="entry name" value="HisK_dim/P_dom"/>
</dbReference>
<feature type="transmembrane region" description="Helical" evidence="14">
    <location>
        <begin position="20"/>
        <end position="40"/>
    </location>
</feature>
<feature type="domain" description="Histidine kinase" evidence="15">
    <location>
        <begin position="279"/>
        <end position="503"/>
    </location>
</feature>
<keyword evidence="7" id="KW-0547">Nucleotide-binding</keyword>
<dbReference type="PRINTS" id="PR00344">
    <property type="entry name" value="BCTRLSENSOR"/>
</dbReference>
<protein>
    <recommendedName>
        <fullName evidence="3">histidine kinase</fullName>
        <ecNumber evidence="3">2.7.13.3</ecNumber>
    </recommendedName>
</protein>
<keyword evidence="11" id="KW-0902">Two-component regulatory system</keyword>
<dbReference type="InterPro" id="IPR013655">
    <property type="entry name" value="PAS_fold_3"/>
</dbReference>
<feature type="transmembrane region" description="Helical" evidence="14">
    <location>
        <begin position="52"/>
        <end position="79"/>
    </location>
</feature>
<dbReference type="CDD" id="cd00082">
    <property type="entry name" value="HisKA"/>
    <property type="match status" value="1"/>
</dbReference>
<evidence type="ECO:0000256" key="13">
    <source>
        <dbReference type="PROSITE-ProRule" id="PRU00169"/>
    </source>
</evidence>
<dbReference type="InterPro" id="IPR005467">
    <property type="entry name" value="His_kinase_dom"/>
</dbReference>
<evidence type="ECO:0000259" key="16">
    <source>
        <dbReference type="PROSITE" id="PS50110"/>
    </source>
</evidence>
<evidence type="ECO:0000256" key="7">
    <source>
        <dbReference type="ARBA" id="ARBA00022741"/>
    </source>
</evidence>
<evidence type="ECO:0000256" key="10">
    <source>
        <dbReference type="ARBA" id="ARBA00022989"/>
    </source>
</evidence>
<evidence type="ECO:0000256" key="2">
    <source>
        <dbReference type="ARBA" id="ARBA00004141"/>
    </source>
</evidence>
<dbReference type="PANTHER" id="PTHR43065:SF42">
    <property type="entry name" value="TWO-COMPONENT SENSOR PPRA"/>
    <property type="match status" value="1"/>
</dbReference>
<dbReference type="PANTHER" id="PTHR43065">
    <property type="entry name" value="SENSOR HISTIDINE KINASE"/>
    <property type="match status" value="1"/>
</dbReference>
<sequence>MKHRPPVLLARVPNWLLHHRLSSGACYLWAVLLIGASALVRDLLPVMGLPYLMFIPVLMGIGFVLGLRAGLLATFVAALEANILFVGERFSLDLTAEQWAAAAFFLLVCSGIVAVCAALRKSFCHLQDLTETLEQRVDERTRERDQIWSMSPDLLATCAADGAFIKLNPAWEDALGWRLPELAGQPFMARVHPEDLTRTAESVASLEQAGILMAFENRYRHRDGSYRWLSWNAVRRGKCLYVTARDVSEEKARIAALDRAEDQLRQSQKMEAVGQLTGGLAHDFNNLLAGISGSLELVTRRMRQNRPEDAERYVQSAMSSANRAAALTHRLLAFSRRQTLDPRTTDVNRLVQGMYELIARTAGPEIRVQTRLQDDLWSMRCDRNQLESALLNLCINARDALPDGGELAIATANLTLDGKSAADRAATPGDYVVLSVTDNGTGMTAEVQARAFDPFFTTKPIGMGTGLGLSMIYGFAQQSGGQALIESAPGMGTTVRLLLPRSLDTPDEESAQGRTVNLPRAPDGQTVLVVDDEPMVRMLIVDVLSELGYHALEAGDGADGLAILESLTSIDLLISDVGLPGGMNGRQLADAARYIRPGLKVLFVTGYAEHAVLGDGDLEKGMHVMTKPFSMEILMATVKELLNPADGK</sequence>
<evidence type="ECO:0000256" key="1">
    <source>
        <dbReference type="ARBA" id="ARBA00000085"/>
    </source>
</evidence>
<dbReference type="SUPFAM" id="SSF47384">
    <property type="entry name" value="Homodimeric domain of signal transducing histidine kinase"/>
    <property type="match status" value="1"/>
</dbReference>
<keyword evidence="6 14" id="KW-0812">Transmembrane</keyword>
<dbReference type="SMART" id="SM00388">
    <property type="entry name" value="HisKA"/>
    <property type="match status" value="1"/>
</dbReference>
<evidence type="ECO:0000256" key="12">
    <source>
        <dbReference type="ARBA" id="ARBA00023136"/>
    </source>
</evidence>
<keyword evidence="4 13" id="KW-0597">Phosphoprotein</keyword>
<evidence type="ECO:0000259" key="15">
    <source>
        <dbReference type="PROSITE" id="PS50109"/>
    </source>
</evidence>
<dbReference type="EMBL" id="JBHRXZ010000016">
    <property type="protein sequence ID" value="MFC3607416.1"/>
    <property type="molecule type" value="Genomic_DNA"/>
</dbReference>
<evidence type="ECO:0000256" key="5">
    <source>
        <dbReference type="ARBA" id="ARBA00022679"/>
    </source>
</evidence>
<evidence type="ECO:0000256" key="11">
    <source>
        <dbReference type="ARBA" id="ARBA00023012"/>
    </source>
</evidence>
<dbReference type="Gene3D" id="3.40.50.2300">
    <property type="match status" value="1"/>
</dbReference>
<evidence type="ECO:0000256" key="9">
    <source>
        <dbReference type="ARBA" id="ARBA00022840"/>
    </source>
</evidence>